<dbReference type="SUPFAM" id="SSF46955">
    <property type="entry name" value="Putative DNA-binding domain"/>
    <property type="match status" value="1"/>
</dbReference>
<dbReference type="EMBL" id="CP036265">
    <property type="protein sequence ID" value="QDT15317.1"/>
    <property type="molecule type" value="Genomic_DNA"/>
</dbReference>
<evidence type="ECO:0000259" key="1">
    <source>
        <dbReference type="Pfam" id="PF12728"/>
    </source>
</evidence>
<proteinExistence type="predicted"/>
<dbReference type="GO" id="GO:0031419">
    <property type="term" value="F:cobalamin binding"/>
    <property type="evidence" value="ECO:0007669"/>
    <property type="project" value="InterPro"/>
</dbReference>
<dbReference type="GO" id="GO:0046872">
    <property type="term" value="F:metal ion binding"/>
    <property type="evidence" value="ECO:0007669"/>
    <property type="project" value="InterPro"/>
</dbReference>
<dbReference type="KEGG" id="acaf:CA12_14000"/>
<dbReference type="RefSeq" id="WP_165700599.1">
    <property type="nucleotide sequence ID" value="NZ_CP036265.1"/>
</dbReference>
<dbReference type="SUPFAM" id="SSF52242">
    <property type="entry name" value="Cobalamin (vitamin B12)-binding domain"/>
    <property type="match status" value="1"/>
</dbReference>
<dbReference type="Gene3D" id="3.40.50.280">
    <property type="entry name" value="Cobalamin-binding domain"/>
    <property type="match status" value="1"/>
</dbReference>
<dbReference type="Proteomes" id="UP000318741">
    <property type="component" value="Chromosome"/>
</dbReference>
<reference evidence="2 3" key="1">
    <citation type="submission" date="2019-02" db="EMBL/GenBank/DDBJ databases">
        <title>Deep-cultivation of Planctomycetes and their phenomic and genomic characterization uncovers novel biology.</title>
        <authorList>
            <person name="Wiegand S."/>
            <person name="Jogler M."/>
            <person name="Boedeker C."/>
            <person name="Pinto D."/>
            <person name="Vollmers J."/>
            <person name="Rivas-Marin E."/>
            <person name="Kohn T."/>
            <person name="Peeters S.H."/>
            <person name="Heuer A."/>
            <person name="Rast P."/>
            <person name="Oberbeckmann S."/>
            <person name="Bunk B."/>
            <person name="Jeske O."/>
            <person name="Meyerdierks A."/>
            <person name="Storesund J.E."/>
            <person name="Kallscheuer N."/>
            <person name="Luecker S."/>
            <person name="Lage O.M."/>
            <person name="Pohl T."/>
            <person name="Merkel B.J."/>
            <person name="Hornburger P."/>
            <person name="Mueller R.-W."/>
            <person name="Bruemmer F."/>
            <person name="Labrenz M."/>
            <person name="Spormann A.M."/>
            <person name="Op den Camp H."/>
            <person name="Overmann J."/>
            <person name="Amann R."/>
            <person name="Jetten M.S.M."/>
            <person name="Mascher T."/>
            <person name="Medema M.H."/>
            <person name="Devos D.P."/>
            <person name="Kaster A.-K."/>
            <person name="Ovreas L."/>
            <person name="Rohde M."/>
            <person name="Galperin M.Y."/>
            <person name="Jogler C."/>
        </authorList>
    </citation>
    <scope>NUCLEOTIDE SEQUENCE [LARGE SCALE GENOMIC DNA]</scope>
    <source>
        <strain evidence="2 3">CA12</strain>
    </source>
</reference>
<organism evidence="2 3">
    <name type="scientific">Alienimonas californiensis</name>
    <dbReference type="NCBI Taxonomy" id="2527989"/>
    <lineage>
        <taxon>Bacteria</taxon>
        <taxon>Pseudomonadati</taxon>
        <taxon>Planctomycetota</taxon>
        <taxon>Planctomycetia</taxon>
        <taxon>Planctomycetales</taxon>
        <taxon>Planctomycetaceae</taxon>
        <taxon>Alienimonas</taxon>
    </lineage>
</organism>
<keyword evidence="3" id="KW-1185">Reference proteome</keyword>
<sequence>MSSPSAPPSLSLGGARALLSPKQVALAAGVSESTIKRLVDDGSLKAERTAGGHRRIRLHDALRWVRSRGGGALDPAALAAAVPGLGGAAGIDLCDRTAVLDRYAEALEAGDAAVTTGLAVALFVAGAELPVLLEEPVRGRYAALRARCDHPSRECVVLHRALANSVAAAGRLQELIRDGAEPSADAPSLALADVGYEVDSLPVHLAATVAAAAGYEVTNLGASVPAEVLGGTADRVRPDLLWVSAGGARRADSQAVAEALAAAARACEATGGTLLVHGDALPPDAPGERVNSLPALARRLSG</sequence>
<name>A0A517P7G3_9PLAN</name>
<dbReference type="InterPro" id="IPR010093">
    <property type="entry name" value="SinI_DNA-bd"/>
</dbReference>
<dbReference type="GO" id="GO:0003677">
    <property type="term" value="F:DNA binding"/>
    <property type="evidence" value="ECO:0007669"/>
    <property type="project" value="InterPro"/>
</dbReference>
<dbReference type="Gene3D" id="1.10.1660.10">
    <property type="match status" value="1"/>
</dbReference>
<dbReference type="InterPro" id="IPR041657">
    <property type="entry name" value="HTH_17"/>
</dbReference>
<accession>A0A517P7G3</accession>
<protein>
    <submittedName>
        <fullName evidence="2">Helix-turn-helix domain protein</fullName>
    </submittedName>
</protein>
<dbReference type="InterPro" id="IPR009061">
    <property type="entry name" value="DNA-bd_dom_put_sf"/>
</dbReference>
<feature type="domain" description="Helix-turn-helix" evidence="1">
    <location>
        <begin position="18"/>
        <end position="68"/>
    </location>
</feature>
<dbReference type="AlphaFoldDB" id="A0A517P7G3"/>
<evidence type="ECO:0000313" key="3">
    <source>
        <dbReference type="Proteomes" id="UP000318741"/>
    </source>
</evidence>
<gene>
    <name evidence="2" type="ORF">CA12_14000</name>
</gene>
<dbReference type="InterPro" id="IPR036724">
    <property type="entry name" value="Cobalamin-bd_sf"/>
</dbReference>
<evidence type="ECO:0000313" key="2">
    <source>
        <dbReference type="EMBL" id="QDT15317.1"/>
    </source>
</evidence>
<dbReference type="Pfam" id="PF12728">
    <property type="entry name" value="HTH_17"/>
    <property type="match status" value="1"/>
</dbReference>
<dbReference type="NCBIfam" id="TIGR01764">
    <property type="entry name" value="excise"/>
    <property type="match status" value="1"/>
</dbReference>